<organism evidence="1">
    <name type="scientific">marine sediment metagenome</name>
    <dbReference type="NCBI Taxonomy" id="412755"/>
    <lineage>
        <taxon>unclassified sequences</taxon>
        <taxon>metagenomes</taxon>
        <taxon>ecological metagenomes</taxon>
    </lineage>
</organism>
<comment type="caution">
    <text evidence="1">The sequence shown here is derived from an EMBL/GenBank/DDBJ whole genome shotgun (WGS) entry which is preliminary data.</text>
</comment>
<sequence length="105" mass="12012">MNELVQATTYVLGDEKAIAFYEMNLSSPTGRRRYEIIWVVRDDKACEFRKDIGPVTDVDQIRIPSHMEHTVSELREMASQLKLRPVDKLDLAGLDKIKTETGTSE</sequence>
<dbReference type="EMBL" id="LAZR01014379">
    <property type="protein sequence ID" value="KKM17753.1"/>
    <property type="molecule type" value="Genomic_DNA"/>
</dbReference>
<accession>A0A0F9K6N5</accession>
<evidence type="ECO:0000313" key="1">
    <source>
        <dbReference type="EMBL" id="KKM17753.1"/>
    </source>
</evidence>
<dbReference type="AlphaFoldDB" id="A0A0F9K6N5"/>
<proteinExistence type="predicted"/>
<reference evidence="1" key="1">
    <citation type="journal article" date="2015" name="Nature">
        <title>Complex archaea that bridge the gap between prokaryotes and eukaryotes.</title>
        <authorList>
            <person name="Spang A."/>
            <person name="Saw J.H."/>
            <person name="Jorgensen S.L."/>
            <person name="Zaremba-Niedzwiedzka K."/>
            <person name="Martijn J."/>
            <person name="Lind A.E."/>
            <person name="van Eijk R."/>
            <person name="Schleper C."/>
            <person name="Guy L."/>
            <person name="Ettema T.J."/>
        </authorList>
    </citation>
    <scope>NUCLEOTIDE SEQUENCE</scope>
</reference>
<protein>
    <submittedName>
        <fullName evidence="1">Uncharacterized protein</fullName>
    </submittedName>
</protein>
<name>A0A0F9K6N5_9ZZZZ</name>
<gene>
    <name evidence="1" type="ORF">LCGC14_1672580</name>
</gene>